<organism evidence="2 3">
    <name type="scientific">Liparis tanakae</name>
    <name type="common">Tanaka's snailfish</name>
    <dbReference type="NCBI Taxonomy" id="230148"/>
    <lineage>
        <taxon>Eukaryota</taxon>
        <taxon>Metazoa</taxon>
        <taxon>Chordata</taxon>
        <taxon>Craniata</taxon>
        <taxon>Vertebrata</taxon>
        <taxon>Euteleostomi</taxon>
        <taxon>Actinopterygii</taxon>
        <taxon>Neopterygii</taxon>
        <taxon>Teleostei</taxon>
        <taxon>Neoteleostei</taxon>
        <taxon>Acanthomorphata</taxon>
        <taxon>Eupercaria</taxon>
        <taxon>Perciformes</taxon>
        <taxon>Cottioidei</taxon>
        <taxon>Cottales</taxon>
        <taxon>Liparidae</taxon>
        <taxon>Liparis</taxon>
    </lineage>
</organism>
<gene>
    <name evidence="2" type="ORF">EYF80_003019</name>
</gene>
<name>A0A4Z2J9D1_9TELE</name>
<comment type="caution">
    <text evidence="2">The sequence shown here is derived from an EMBL/GenBank/DDBJ whole genome shotgun (WGS) entry which is preliminary data.</text>
</comment>
<dbReference type="AlphaFoldDB" id="A0A4Z2J9D1"/>
<evidence type="ECO:0000256" key="1">
    <source>
        <dbReference type="SAM" id="MobiDB-lite"/>
    </source>
</evidence>
<feature type="region of interest" description="Disordered" evidence="1">
    <location>
        <begin position="34"/>
        <end position="62"/>
    </location>
</feature>
<dbReference type="Proteomes" id="UP000314294">
    <property type="component" value="Unassembled WGS sequence"/>
</dbReference>
<evidence type="ECO:0000313" key="3">
    <source>
        <dbReference type="Proteomes" id="UP000314294"/>
    </source>
</evidence>
<dbReference type="EMBL" id="SRLO01000013">
    <property type="protein sequence ID" value="TNN86836.1"/>
    <property type="molecule type" value="Genomic_DNA"/>
</dbReference>
<proteinExistence type="predicted"/>
<evidence type="ECO:0000313" key="2">
    <source>
        <dbReference type="EMBL" id="TNN86836.1"/>
    </source>
</evidence>
<protein>
    <submittedName>
        <fullName evidence="2">Uncharacterized protein</fullName>
    </submittedName>
</protein>
<keyword evidence="3" id="KW-1185">Reference proteome</keyword>
<sequence length="78" mass="8394">MCNHLKEAGFQVVRDEFGLVVLWLNTDAQQSLTLPSMQSEERPGSPLGRAVGSKLDNTPGVNSRVGEQKLIMNLGGAV</sequence>
<accession>A0A4Z2J9D1</accession>
<reference evidence="2 3" key="1">
    <citation type="submission" date="2019-03" db="EMBL/GenBank/DDBJ databases">
        <title>First draft genome of Liparis tanakae, snailfish: a comprehensive survey of snailfish specific genes.</title>
        <authorList>
            <person name="Kim W."/>
            <person name="Song I."/>
            <person name="Jeong J.-H."/>
            <person name="Kim D."/>
            <person name="Kim S."/>
            <person name="Ryu S."/>
            <person name="Song J.Y."/>
            <person name="Lee S.K."/>
        </authorList>
    </citation>
    <scope>NUCLEOTIDE SEQUENCE [LARGE SCALE GENOMIC DNA]</scope>
    <source>
        <tissue evidence="2">Muscle</tissue>
    </source>
</reference>